<dbReference type="InterPro" id="IPR036055">
    <property type="entry name" value="LDL_receptor-like_sf"/>
</dbReference>
<dbReference type="Gene3D" id="2.60.120.200">
    <property type="match status" value="2"/>
</dbReference>
<dbReference type="Pfam" id="PF00629">
    <property type="entry name" value="MAM"/>
    <property type="match status" value="2"/>
</dbReference>
<sequence length="531" mass="60218">MSCTQQTFTWKVRDDLDIGLYSLKIAYNSSSEPPERTKKVGEMRISSATIKECNFVDGICSWMKVKTNIRNCWKRHETDDIGYIVIDGKCSAMLETDLLPWHPVFKKTGLCLRLSYLMNSTSKSWLSVSKVTVNGEAEILWNATGYHGAEWKQGSVPLHNETRQKIQLYGKGDVNGNASIAVASINIITEKCSTLPYYATPGLKCKDDQFQCDNKECKEKEVRCNGDYKDCVDKSDEKDCVCPSNQFLCSSKECIIRERLCDGPPKDCKDGFDEIHCFPECKDKYQCVGGTCIDWLDTCNNETFHCPDSSHNPSICDNTNCTLRDIGCESLNNNNDSASKKSQCRTFSMCSFESGLCGLKNDQNVKLRWIRKEGKTKSQNTGPSFDHTSRKGKYVYIESSGGNTGDKARLASDWLRAEEPLCLQFWYHMFGKDIVSLRILMKTNLSETSVWLNNGSQNDEWKFGQTPLNPDGLNMYKIIFEGEIDGDEGDIAIDDIRLEDGLCLKHIEYSRFPPYCCIDFEWNKHSSSNCK</sequence>
<dbReference type="EnsemblMetazoa" id="XM_028662257.1">
    <property type="protein sequence ID" value="XP_028518058.1"/>
    <property type="gene ID" value="LOC110249286"/>
</dbReference>
<dbReference type="Pfam" id="PF00057">
    <property type="entry name" value="Ldl_recept_a"/>
    <property type="match status" value="2"/>
</dbReference>
<keyword evidence="1 2" id="KW-1015">Disulfide bond</keyword>
<dbReference type="GeneID" id="110249286"/>
<reference evidence="4" key="1">
    <citation type="submission" date="2022-11" db="UniProtKB">
        <authorList>
            <consortium name="EnsemblMetazoa"/>
        </authorList>
    </citation>
    <scope>IDENTIFICATION</scope>
</reference>
<dbReference type="RefSeq" id="XP_028518058.1">
    <property type="nucleotide sequence ID" value="XM_028662257.1"/>
</dbReference>
<dbReference type="CDD" id="cd00112">
    <property type="entry name" value="LDLa"/>
    <property type="match status" value="2"/>
</dbReference>
<dbReference type="AlphaFoldDB" id="A0A913YSM4"/>
<feature type="domain" description="MAM" evidence="3">
    <location>
        <begin position="348"/>
        <end position="505"/>
    </location>
</feature>
<protein>
    <recommendedName>
        <fullName evidence="3">MAM domain-containing protein</fullName>
    </recommendedName>
</protein>
<dbReference type="SUPFAM" id="SSF57424">
    <property type="entry name" value="LDL receptor-like module"/>
    <property type="match status" value="2"/>
</dbReference>
<feature type="disulfide bond" evidence="2">
    <location>
        <begin position="205"/>
        <end position="217"/>
    </location>
</feature>
<dbReference type="InterPro" id="IPR002172">
    <property type="entry name" value="LDrepeatLR_classA_rpt"/>
</dbReference>
<organism evidence="4 5">
    <name type="scientific">Exaiptasia diaphana</name>
    <name type="common">Tropical sea anemone</name>
    <name type="synonym">Aiptasia pulchella</name>
    <dbReference type="NCBI Taxonomy" id="2652724"/>
    <lineage>
        <taxon>Eukaryota</taxon>
        <taxon>Metazoa</taxon>
        <taxon>Cnidaria</taxon>
        <taxon>Anthozoa</taxon>
        <taxon>Hexacorallia</taxon>
        <taxon>Actiniaria</taxon>
        <taxon>Aiptasiidae</taxon>
        <taxon>Exaiptasia</taxon>
    </lineage>
</organism>
<dbReference type="InterPro" id="IPR000998">
    <property type="entry name" value="MAM_dom"/>
</dbReference>
<dbReference type="CDD" id="cd06263">
    <property type="entry name" value="MAM"/>
    <property type="match status" value="1"/>
</dbReference>
<keyword evidence="5" id="KW-1185">Reference proteome</keyword>
<dbReference type="PROSITE" id="PS50068">
    <property type="entry name" value="LDLRA_2"/>
    <property type="match status" value="2"/>
</dbReference>
<dbReference type="SMART" id="SM00137">
    <property type="entry name" value="MAM"/>
    <property type="match status" value="1"/>
</dbReference>
<dbReference type="InterPro" id="IPR013320">
    <property type="entry name" value="ConA-like_dom_sf"/>
</dbReference>
<evidence type="ECO:0000313" key="4">
    <source>
        <dbReference type="EnsemblMetazoa" id="XP_028518058.1"/>
    </source>
</evidence>
<dbReference type="PROSITE" id="PS00740">
    <property type="entry name" value="MAM_1"/>
    <property type="match status" value="1"/>
</dbReference>
<evidence type="ECO:0000259" key="3">
    <source>
        <dbReference type="PROSITE" id="PS50060"/>
    </source>
</evidence>
<dbReference type="PRINTS" id="PR00020">
    <property type="entry name" value="MAMDOMAIN"/>
</dbReference>
<proteinExistence type="predicted"/>
<evidence type="ECO:0000256" key="1">
    <source>
        <dbReference type="ARBA" id="ARBA00023157"/>
    </source>
</evidence>
<dbReference type="GO" id="GO:0016020">
    <property type="term" value="C:membrane"/>
    <property type="evidence" value="ECO:0007669"/>
    <property type="project" value="InterPro"/>
</dbReference>
<name>A0A913YSM4_EXADI</name>
<dbReference type="SMART" id="SM00192">
    <property type="entry name" value="LDLa"/>
    <property type="match status" value="3"/>
</dbReference>
<dbReference type="PANTHER" id="PTHR23282:SF101">
    <property type="entry name" value="MAM DOMAIN-CONTAINING PROTEIN"/>
    <property type="match status" value="1"/>
</dbReference>
<evidence type="ECO:0000313" key="5">
    <source>
        <dbReference type="Proteomes" id="UP000887567"/>
    </source>
</evidence>
<dbReference type="Gene3D" id="4.10.400.10">
    <property type="entry name" value="Low-density Lipoprotein Receptor"/>
    <property type="match status" value="2"/>
</dbReference>
<dbReference type="KEGG" id="epa:110249286"/>
<accession>A0A913YSM4</accession>
<feature type="disulfide bond" evidence="2">
    <location>
        <begin position="242"/>
        <end position="254"/>
    </location>
</feature>
<feature type="domain" description="MAM" evidence="3">
    <location>
        <begin position="51"/>
        <end position="194"/>
    </location>
</feature>
<dbReference type="OrthoDB" id="5961838at2759"/>
<comment type="caution">
    <text evidence="2">Lacks conserved residue(s) required for the propagation of feature annotation.</text>
</comment>
<dbReference type="InterPro" id="IPR051560">
    <property type="entry name" value="MAM_domain-containing"/>
</dbReference>
<dbReference type="Proteomes" id="UP000887567">
    <property type="component" value="Unplaced"/>
</dbReference>
<dbReference type="PANTHER" id="PTHR23282">
    <property type="entry name" value="APICAL ENDOSOMAL GLYCOPROTEIN PRECURSOR"/>
    <property type="match status" value="1"/>
</dbReference>
<evidence type="ECO:0000256" key="2">
    <source>
        <dbReference type="PROSITE-ProRule" id="PRU00124"/>
    </source>
</evidence>
<dbReference type="PROSITE" id="PS50060">
    <property type="entry name" value="MAM_2"/>
    <property type="match status" value="2"/>
</dbReference>
<dbReference type="SUPFAM" id="SSF49899">
    <property type="entry name" value="Concanavalin A-like lectins/glucanases"/>
    <property type="match status" value="2"/>
</dbReference>